<dbReference type="Proteomes" id="UP001185779">
    <property type="component" value="Unassembled WGS sequence"/>
</dbReference>
<keyword evidence="2" id="KW-1185">Reference proteome</keyword>
<evidence type="ECO:0000313" key="2">
    <source>
        <dbReference type="Proteomes" id="UP001185779"/>
    </source>
</evidence>
<gene>
    <name evidence="1" type="ORF">R3P94_22300</name>
</gene>
<evidence type="ECO:0000313" key="1">
    <source>
        <dbReference type="EMBL" id="MDV6309998.1"/>
    </source>
</evidence>
<dbReference type="RefSeq" id="WP_317505689.1">
    <property type="nucleotide sequence ID" value="NZ_JAWLKI010000040.1"/>
</dbReference>
<protein>
    <submittedName>
        <fullName evidence="1">Uncharacterized protein</fullName>
    </submittedName>
</protein>
<sequence>MTTTTTAHSVLAELLDLSHGHEVDLAGLARELAAAGIDITDPDNTDRILTLAEVHQR</sequence>
<reference evidence="1 2" key="1">
    <citation type="submission" date="2023-10" db="EMBL/GenBank/DDBJ databases">
        <title>Development of a sustainable strategy for remediation of hydrocarbon-contaminated territories based on the waste exchange concept.</title>
        <authorList>
            <person name="Krivoruchko A."/>
        </authorList>
    </citation>
    <scope>NUCLEOTIDE SEQUENCE [LARGE SCALE GENOMIC DNA]</scope>
    <source>
        <strain evidence="1 2">IEGM 1266</strain>
    </source>
</reference>
<organism evidence="1 2">
    <name type="scientific">Gordonia amicalis</name>
    <dbReference type="NCBI Taxonomy" id="89053"/>
    <lineage>
        <taxon>Bacteria</taxon>
        <taxon>Bacillati</taxon>
        <taxon>Actinomycetota</taxon>
        <taxon>Actinomycetes</taxon>
        <taxon>Mycobacteriales</taxon>
        <taxon>Gordoniaceae</taxon>
        <taxon>Gordonia</taxon>
    </lineage>
</organism>
<comment type="caution">
    <text evidence="1">The sequence shown here is derived from an EMBL/GenBank/DDBJ whole genome shotgun (WGS) entry which is preliminary data.</text>
</comment>
<accession>A0ABU4DJV3</accession>
<name>A0ABU4DJV3_9ACTN</name>
<dbReference type="EMBL" id="JAWLKI010000040">
    <property type="protein sequence ID" value="MDV6309998.1"/>
    <property type="molecule type" value="Genomic_DNA"/>
</dbReference>
<proteinExistence type="predicted"/>